<comment type="similarity">
    <text evidence="5">Belongs to the glycosyl hydrolase 18 family.</text>
</comment>
<dbReference type="InterPro" id="IPR050314">
    <property type="entry name" value="Glycosyl_Hydrlase_18"/>
</dbReference>
<dbReference type="InterPro" id="IPR011583">
    <property type="entry name" value="Chitinase_II/V-like_cat"/>
</dbReference>
<dbReference type="EMBL" id="JABFTP020000185">
    <property type="protein sequence ID" value="KAL3289217.1"/>
    <property type="molecule type" value="Genomic_DNA"/>
</dbReference>
<keyword evidence="2" id="KW-1015">Disulfide bond</keyword>
<dbReference type="CDD" id="cd02872">
    <property type="entry name" value="GH18_chitolectin_chitotriosidase"/>
    <property type="match status" value="1"/>
</dbReference>
<keyword evidence="3 4" id="KW-0326">Glycosidase</keyword>
<dbReference type="GO" id="GO:0006032">
    <property type="term" value="P:chitin catabolic process"/>
    <property type="evidence" value="ECO:0007669"/>
    <property type="project" value="UniProtKB-ARBA"/>
</dbReference>
<reference evidence="8 9" key="1">
    <citation type="journal article" date="2021" name="BMC Biol.">
        <title>Horizontally acquired antibacterial genes associated with adaptive radiation of ladybird beetles.</title>
        <authorList>
            <person name="Li H.S."/>
            <person name="Tang X.F."/>
            <person name="Huang Y.H."/>
            <person name="Xu Z.Y."/>
            <person name="Chen M.L."/>
            <person name="Du X.Y."/>
            <person name="Qiu B.Y."/>
            <person name="Chen P.T."/>
            <person name="Zhang W."/>
            <person name="Slipinski A."/>
            <person name="Escalona H.E."/>
            <person name="Waterhouse R.M."/>
            <person name="Zwick A."/>
            <person name="Pang H."/>
        </authorList>
    </citation>
    <scope>NUCLEOTIDE SEQUENCE [LARGE SCALE GENOMIC DNA]</scope>
    <source>
        <strain evidence="8">SYSU2018</strain>
    </source>
</reference>
<organism evidence="8 9">
    <name type="scientific">Cryptolaemus montrouzieri</name>
    <dbReference type="NCBI Taxonomy" id="559131"/>
    <lineage>
        <taxon>Eukaryota</taxon>
        <taxon>Metazoa</taxon>
        <taxon>Ecdysozoa</taxon>
        <taxon>Arthropoda</taxon>
        <taxon>Hexapoda</taxon>
        <taxon>Insecta</taxon>
        <taxon>Pterygota</taxon>
        <taxon>Neoptera</taxon>
        <taxon>Endopterygota</taxon>
        <taxon>Coleoptera</taxon>
        <taxon>Polyphaga</taxon>
        <taxon>Cucujiformia</taxon>
        <taxon>Coccinelloidea</taxon>
        <taxon>Coccinellidae</taxon>
        <taxon>Scymninae</taxon>
        <taxon>Scymnini</taxon>
        <taxon>Cryptolaemus</taxon>
    </lineage>
</organism>
<dbReference type="AlphaFoldDB" id="A0ABD2PEJ0"/>
<dbReference type="Pfam" id="PF00704">
    <property type="entry name" value="Glyco_hydro_18"/>
    <property type="match status" value="1"/>
</dbReference>
<keyword evidence="1 4" id="KW-0378">Hydrolase</keyword>
<dbReference type="Gene3D" id="3.10.50.10">
    <property type="match status" value="1"/>
</dbReference>
<protein>
    <recommendedName>
        <fullName evidence="7">GH18 domain-containing protein</fullName>
    </recommendedName>
</protein>
<evidence type="ECO:0000256" key="5">
    <source>
        <dbReference type="RuleBase" id="RU004453"/>
    </source>
</evidence>
<evidence type="ECO:0000256" key="1">
    <source>
        <dbReference type="ARBA" id="ARBA00022801"/>
    </source>
</evidence>
<dbReference type="PROSITE" id="PS51910">
    <property type="entry name" value="GH18_2"/>
    <property type="match status" value="1"/>
</dbReference>
<proteinExistence type="inferred from homology"/>
<accession>A0ABD2PEJ0</accession>
<dbReference type="Gene3D" id="3.20.20.80">
    <property type="entry name" value="Glycosidases"/>
    <property type="match status" value="1"/>
</dbReference>
<feature type="domain" description="GH18" evidence="7">
    <location>
        <begin position="23"/>
        <end position="390"/>
    </location>
</feature>
<dbReference type="PROSITE" id="PS01095">
    <property type="entry name" value="GH18_1"/>
    <property type="match status" value="1"/>
</dbReference>
<dbReference type="InterPro" id="IPR001223">
    <property type="entry name" value="Glyco_hydro18_cat"/>
</dbReference>
<dbReference type="InterPro" id="IPR017853">
    <property type="entry name" value="GH"/>
</dbReference>
<evidence type="ECO:0000256" key="4">
    <source>
        <dbReference type="RuleBase" id="RU000489"/>
    </source>
</evidence>
<evidence type="ECO:0000313" key="8">
    <source>
        <dbReference type="EMBL" id="KAL3289217.1"/>
    </source>
</evidence>
<name>A0ABD2PEJ0_9CUCU</name>
<feature type="chain" id="PRO_5044813270" description="GH18 domain-containing protein" evidence="6">
    <location>
        <begin position="20"/>
        <end position="390"/>
    </location>
</feature>
<dbReference type="PANTHER" id="PTHR11177:SF360">
    <property type="entry name" value="CHITINASE 4-RELATED"/>
    <property type="match status" value="1"/>
</dbReference>
<dbReference type="Proteomes" id="UP001516400">
    <property type="component" value="Unassembled WGS sequence"/>
</dbReference>
<dbReference type="SMART" id="SM00636">
    <property type="entry name" value="Glyco_18"/>
    <property type="match status" value="1"/>
</dbReference>
<comment type="caution">
    <text evidence="8">The sequence shown here is derived from an EMBL/GenBank/DDBJ whole genome shotgun (WGS) entry which is preliminary data.</text>
</comment>
<evidence type="ECO:0000259" key="7">
    <source>
        <dbReference type="PROSITE" id="PS51910"/>
    </source>
</evidence>
<dbReference type="FunFam" id="3.10.50.10:FF:000001">
    <property type="entry name" value="Chitinase 3-like 1"/>
    <property type="match status" value="1"/>
</dbReference>
<dbReference type="InterPro" id="IPR001579">
    <property type="entry name" value="Glyco_hydro_18_chit_AS"/>
</dbReference>
<dbReference type="SUPFAM" id="SSF51445">
    <property type="entry name" value="(Trans)glycosidases"/>
    <property type="match status" value="1"/>
</dbReference>
<keyword evidence="9" id="KW-1185">Reference proteome</keyword>
<evidence type="ECO:0000256" key="3">
    <source>
        <dbReference type="ARBA" id="ARBA00023295"/>
    </source>
</evidence>
<dbReference type="PANTHER" id="PTHR11177">
    <property type="entry name" value="CHITINASE"/>
    <property type="match status" value="1"/>
</dbReference>
<evidence type="ECO:0000256" key="6">
    <source>
        <dbReference type="SAM" id="SignalP"/>
    </source>
</evidence>
<sequence length="390" mass="43528">MKLVLFSVVAIYFACTVSSARPQNVMCYFTSWSVYKPGNGIYNVSNVPADLCTHIYYSFVGLNDDGTVNILDTWEAFGLRQLLHLRRLRHKNKDLKLIVSMGGWNEGSETYSRVSGDPALRKTMISSVISFLKEKRFDGFDLDWEYPAQRGGAKADVDNFVTLLGELNQALKAEEEKYLLTVAVSGGVLSADISYDYKKLAEVVDYINVMAYDYHGDWETYTGHYAPLHASHLDTGDNALLNVETGFGHWIKKGVPPSKLNLGIGTYGRTFTLQDPSNQGLYAPVTGAGKETEYSQEAGIIGFNELCEFYPNAFKDAVYDEEQMVPHVVVDGNQWIGYDDVSSVTKKSIYARDIGAAGVMIWSLDTDDYLNKCGQGEYPLINAMKQAWNQ</sequence>
<dbReference type="InterPro" id="IPR029070">
    <property type="entry name" value="Chitinase_insertion_sf"/>
</dbReference>
<dbReference type="GO" id="GO:0004568">
    <property type="term" value="F:chitinase activity"/>
    <property type="evidence" value="ECO:0007669"/>
    <property type="project" value="UniProtKB-ARBA"/>
</dbReference>
<dbReference type="SUPFAM" id="SSF54556">
    <property type="entry name" value="Chitinase insertion domain"/>
    <property type="match status" value="1"/>
</dbReference>
<feature type="signal peptide" evidence="6">
    <location>
        <begin position="1"/>
        <end position="19"/>
    </location>
</feature>
<gene>
    <name evidence="8" type="ORF">HHI36_003651</name>
</gene>
<keyword evidence="6" id="KW-0732">Signal</keyword>
<evidence type="ECO:0000256" key="2">
    <source>
        <dbReference type="ARBA" id="ARBA00023157"/>
    </source>
</evidence>
<evidence type="ECO:0000313" key="9">
    <source>
        <dbReference type="Proteomes" id="UP001516400"/>
    </source>
</evidence>